<sequence>MLRRVLFRLHWLFGLTAGAVLAVVGITGALMAYESELSRALNPGLLTLPAREGSPLTLPQAVVKARAAMPERAVTFVTMGTDVTQPWRVWYAWPPGQHGTGSRGELRLLDPMTGTLLPQPRGQAFFATVRLLHRTLLAGEFGKQLVGACVIGLVVMTLTGLYLRWPRRIADWRGWFTIRWSRSERIRWRDVHVVVGTITLPLYLLAALTGLYWTYDGYRAAAQRLAGQPVRVTAASALPRHTRHKSHEALDDAALTRVWNTFSSTATQVSTATVRVDAAHNGRAEIEWLPVDARHERAYNRTDIDITSGAVVRNERFVDKPALQRLLGSVLLLHTGRYFGPLGVVWMLLAASMLPAFAITGWWLYLDRRRRARASTRSRAASVSQ</sequence>
<evidence type="ECO:0000313" key="2">
    <source>
        <dbReference type="EMBL" id="RKP48403.1"/>
    </source>
</evidence>
<dbReference type="Proteomes" id="UP000280434">
    <property type="component" value="Unassembled WGS sequence"/>
</dbReference>
<dbReference type="InterPro" id="IPR005625">
    <property type="entry name" value="PepSY-ass_TM"/>
</dbReference>
<proteinExistence type="predicted"/>
<protein>
    <submittedName>
        <fullName evidence="2">PepSY domain-containing protein</fullName>
    </submittedName>
</protein>
<gene>
    <name evidence="2" type="ORF">D7S89_13925</name>
</gene>
<keyword evidence="1" id="KW-0812">Transmembrane</keyword>
<organism evidence="2 3">
    <name type="scientific">Trinickia fusca</name>
    <dbReference type="NCBI Taxonomy" id="2419777"/>
    <lineage>
        <taxon>Bacteria</taxon>
        <taxon>Pseudomonadati</taxon>
        <taxon>Pseudomonadota</taxon>
        <taxon>Betaproteobacteria</taxon>
        <taxon>Burkholderiales</taxon>
        <taxon>Burkholderiaceae</taxon>
        <taxon>Trinickia</taxon>
    </lineage>
</organism>
<dbReference type="PANTHER" id="PTHR34219">
    <property type="entry name" value="IRON-REGULATED INNER MEMBRANE PROTEIN-RELATED"/>
    <property type="match status" value="1"/>
</dbReference>
<keyword evidence="1" id="KW-1133">Transmembrane helix</keyword>
<reference evidence="2 3" key="1">
    <citation type="submission" date="2018-10" db="EMBL/GenBank/DDBJ databases">
        <title>Paraburkholderia sp. 7MK8-2, isolated from soil.</title>
        <authorList>
            <person name="Gao Z.-H."/>
            <person name="Qiu L.-H."/>
        </authorList>
    </citation>
    <scope>NUCLEOTIDE SEQUENCE [LARGE SCALE GENOMIC DNA]</scope>
    <source>
        <strain evidence="2 3">7MK8-2</strain>
    </source>
</reference>
<evidence type="ECO:0000256" key="1">
    <source>
        <dbReference type="SAM" id="Phobius"/>
    </source>
</evidence>
<dbReference type="RefSeq" id="WP_121278251.1">
    <property type="nucleotide sequence ID" value="NZ_RBZV01000004.1"/>
</dbReference>
<dbReference type="PANTHER" id="PTHR34219:SF3">
    <property type="entry name" value="BLL7967 PROTEIN"/>
    <property type="match status" value="1"/>
</dbReference>
<dbReference type="AlphaFoldDB" id="A0A494XLH8"/>
<feature type="transmembrane region" description="Helical" evidence="1">
    <location>
        <begin position="191"/>
        <end position="215"/>
    </location>
</feature>
<comment type="caution">
    <text evidence="2">The sequence shown here is derived from an EMBL/GenBank/DDBJ whole genome shotgun (WGS) entry which is preliminary data.</text>
</comment>
<feature type="transmembrane region" description="Helical" evidence="1">
    <location>
        <begin position="145"/>
        <end position="163"/>
    </location>
</feature>
<keyword evidence="1" id="KW-0472">Membrane</keyword>
<name>A0A494XLH8_9BURK</name>
<evidence type="ECO:0000313" key="3">
    <source>
        <dbReference type="Proteomes" id="UP000280434"/>
    </source>
</evidence>
<accession>A0A494XLH8</accession>
<dbReference type="EMBL" id="RBZV01000004">
    <property type="protein sequence ID" value="RKP48403.1"/>
    <property type="molecule type" value="Genomic_DNA"/>
</dbReference>
<feature type="transmembrane region" description="Helical" evidence="1">
    <location>
        <begin position="344"/>
        <end position="365"/>
    </location>
</feature>
<keyword evidence="3" id="KW-1185">Reference proteome</keyword>
<dbReference type="OrthoDB" id="9816402at2"/>
<feature type="transmembrane region" description="Helical" evidence="1">
    <location>
        <begin position="12"/>
        <end position="33"/>
    </location>
</feature>
<dbReference type="Pfam" id="PF03929">
    <property type="entry name" value="PepSY_TM"/>
    <property type="match status" value="1"/>
</dbReference>